<dbReference type="Proteomes" id="UP000260025">
    <property type="component" value="Unassembled WGS sequence"/>
</dbReference>
<evidence type="ECO:0000256" key="5">
    <source>
        <dbReference type="ARBA" id="ARBA00022618"/>
    </source>
</evidence>
<evidence type="ECO:0000259" key="13">
    <source>
        <dbReference type="Pfam" id="PF18075"/>
    </source>
</evidence>
<dbReference type="InterPro" id="IPR003838">
    <property type="entry name" value="ABC3_permease_C"/>
</dbReference>
<reference evidence="14 15" key="1">
    <citation type="submission" date="2018-08" db="EMBL/GenBank/DDBJ databases">
        <title>A genome reference for cultivated species of the human gut microbiota.</title>
        <authorList>
            <person name="Zou Y."/>
            <person name="Xue W."/>
            <person name="Luo G."/>
        </authorList>
    </citation>
    <scope>NUCLEOTIDE SEQUENCE [LARGE SCALE GENOMIC DNA]</scope>
    <source>
        <strain evidence="14 15">OF01-2LB</strain>
    </source>
</reference>
<keyword evidence="7 11" id="KW-1133">Transmembrane helix</keyword>
<dbReference type="NCBIfam" id="NF038347">
    <property type="entry name" value="FtsX_Gpos"/>
    <property type="match status" value="1"/>
</dbReference>
<dbReference type="InterPro" id="IPR040690">
    <property type="entry name" value="FtsX_ECD"/>
</dbReference>
<evidence type="ECO:0000313" key="15">
    <source>
        <dbReference type="Proteomes" id="UP000260025"/>
    </source>
</evidence>
<dbReference type="PANTHER" id="PTHR47755">
    <property type="entry name" value="CELL DIVISION PROTEIN FTSX"/>
    <property type="match status" value="1"/>
</dbReference>
<evidence type="ECO:0000256" key="10">
    <source>
        <dbReference type="PIRNR" id="PIRNR003097"/>
    </source>
</evidence>
<comment type="similarity">
    <text evidence="2 10">Belongs to the ABC-4 integral membrane protein family. FtsX subfamily.</text>
</comment>
<keyword evidence="8 10" id="KW-0472">Membrane</keyword>
<evidence type="ECO:0000256" key="11">
    <source>
        <dbReference type="SAM" id="Phobius"/>
    </source>
</evidence>
<proteinExistence type="inferred from homology"/>
<dbReference type="Pfam" id="PF02687">
    <property type="entry name" value="FtsX"/>
    <property type="match status" value="1"/>
</dbReference>
<evidence type="ECO:0000259" key="12">
    <source>
        <dbReference type="Pfam" id="PF02687"/>
    </source>
</evidence>
<dbReference type="EMBL" id="QVEV01000019">
    <property type="protein sequence ID" value="RGC14630.1"/>
    <property type="molecule type" value="Genomic_DNA"/>
</dbReference>
<feature type="domain" description="FtsX extracellular" evidence="13">
    <location>
        <begin position="66"/>
        <end position="157"/>
    </location>
</feature>
<dbReference type="Pfam" id="PF18075">
    <property type="entry name" value="FtsX_ECD"/>
    <property type="match status" value="1"/>
</dbReference>
<sequence>MSDEPMKKLYRYIKFHLKMTYKNIVRHFGLTFSASVAVAITLILISVFMLLTSNLNSFTKHIEEQVTIRASIDTIVKDKQKQQLLHAIEQMDTVKHVTLSTGKEELENYKAEFQEDSSMFDMYEGKATPIRDTFLIEVKNGKDIQKTADLIKEMKGIVSAEYGGDSTSSMISTFEKIREGGMLFIVFLIVIAVFLISNKIKMSIYTRKQEIAIMRFVGASNWAIKFPMMLEGVFIGLLGSLVPVLLTIFGYQYVFDTLGGTFMSNMFVLQKVYPMTLEISGVLILIGVLVGLVGSFFSTTRYLHWKR</sequence>
<evidence type="ECO:0000256" key="7">
    <source>
        <dbReference type="ARBA" id="ARBA00022989"/>
    </source>
</evidence>
<feature type="transmembrane region" description="Helical" evidence="11">
    <location>
        <begin position="275"/>
        <end position="297"/>
    </location>
</feature>
<dbReference type="Gene3D" id="3.30.70.3040">
    <property type="match status" value="1"/>
</dbReference>
<evidence type="ECO:0000256" key="6">
    <source>
        <dbReference type="ARBA" id="ARBA00022692"/>
    </source>
</evidence>
<dbReference type="PANTHER" id="PTHR47755:SF1">
    <property type="entry name" value="CELL DIVISION PROTEIN FTSX"/>
    <property type="match status" value="1"/>
</dbReference>
<feature type="transmembrane region" description="Helical" evidence="11">
    <location>
        <begin position="180"/>
        <end position="198"/>
    </location>
</feature>
<dbReference type="PIRSF" id="PIRSF003097">
    <property type="entry name" value="FtsX"/>
    <property type="match status" value="1"/>
</dbReference>
<feature type="transmembrane region" description="Helical" evidence="11">
    <location>
        <begin position="28"/>
        <end position="51"/>
    </location>
</feature>
<comment type="caution">
    <text evidence="14">The sequence shown here is derived from an EMBL/GenBank/DDBJ whole genome shotgun (WGS) entry which is preliminary data.</text>
</comment>
<evidence type="ECO:0000256" key="2">
    <source>
        <dbReference type="ARBA" id="ARBA00007379"/>
    </source>
</evidence>
<evidence type="ECO:0000313" key="14">
    <source>
        <dbReference type="EMBL" id="RGC14630.1"/>
    </source>
</evidence>
<evidence type="ECO:0000256" key="8">
    <source>
        <dbReference type="ARBA" id="ARBA00023136"/>
    </source>
</evidence>
<feature type="domain" description="ABC3 transporter permease C-terminal" evidence="12">
    <location>
        <begin position="182"/>
        <end position="297"/>
    </location>
</feature>
<evidence type="ECO:0000256" key="4">
    <source>
        <dbReference type="ARBA" id="ARBA00022475"/>
    </source>
</evidence>
<dbReference type="InterPro" id="IPR058204">
    <property type="entry name" value="FtsX_firmicutes-type"/>
</dbReference>
<protein>
    <recommendedName>
        <fullName evidence="3 10">Cell division protein FtsX</fullName>
    </recommendedName>
</protein>
<keyword evidence="5 10" id="KW-0132">Cell division</keyword>
<evidence type="ECO:0000256" key="9">
    <source>
        <dbReference type="ARBA" id="ARBA00023306"/>
    </source>
</evidence>
<evidence type="ECO:0000256" key="3">
    <source>
        <dbReference type="ARBA" id="ARBA00021907"/>
    </source>
</evidence>
<dbReference type="AlphaFoldDB" id="A0A3E2VU77"/>
<evidence type="ECO:0000256" key="1">
    <source>
        <dbReference type="ARBA" id="ARBA00004651"/>
    </source>
</evidence>
<keyword evidence="9 10" id="KW-0131">Cell cycle</keyword>
<comment type="function">
    <text evidence="10">Part of the ABC transporter FtsEX involved in asymmetric cellular division facilitating the initiation of sporulation.</text>
</comment>
<organism evidence="14 15">
    <name type="scientific">Clostridium innocuum</name>
    <dbReference type="NCBI Taxonomy" id="1522"/>
    <lineage>
        <taxon>Bacteria</taxon>
        <taxon>Bacillati</taxon>
        <taxon>Bacillota</taxon>
        <taxon>Clostridia</taxon>
        <taxon>Eubacteriales</taxon>
        <taxon>Clostridiaceae</taxon>
        <taxon>Clostridium</taxon>
    </lineage>
</organism>
<keyword evidence="6 11" id="KW-0812">Transmembrane</keyword>
<accession>A0A3E2VU77</accession>
<dbReference type="GO" id="GO:0005886">
    <property type="term" value="C:plasma membrane"/>
    <property type="evidence" value="ECO:0007669"/>
    <property type="project" value="UniProtKB-SubCell"/>
</dbReference>
<comment type="subcellular location">
    <subcellularLocation>
        <location evidence="1">Cell membrane</location>
        <topology evidence="1">Multi-pass membrane protein</topology>
    </subcellularLocation>
</comment>
<dbReference type="InterPro" id="IPR004513">
    <property type="entry name" value="FtsX"/>
</dbReference>
<feature type="transmembrane region" description="Helical" evidence="11">
    <location>
        <begin position="233"/>
        <end position="255"/>
    </location>
</feature>
<keyword evidence="4 10" id="KW-1003">Cell membrane</keyword>
<gene>
    <name evidence="14" type="ORF">DXA38_13130</name>
</gene>
<dbReference type="GO" id="GO:0051301">
    <property type="term" value="P:cell division"/>
    <property type="evidence" value="ECO:0007669"/>
    <property type="project" value="UniProtKB-KW"/>
</dbReference>
<name>A0A3E2VU77_CLOIN</name>
<dbReference type="OrthoDB" id="9812531at2"/>